<name>A0A0J8Q3Z7_STEMA</name>
<dbReference type="Proteomes" id="UP000234414">
    <property type="component" value="Chromosome"/>
</dbReference>
<dbReference type="InterPro" id="IPR003317">
    <property type="entry name" value="Cyt-d_oxidase_su2"/>
</dbReference>
<dbReference type="Pfam" id="PF02322">
    <property type="entry name" value="Cyt_bd_oxida_II"/>
    <property type="match status" value="1"/>
</dbReference>
<feature type="transmembrane region" description="Helical" evidence="12">
    <location>
        <begin position="340"/>
        <end position="364"/>
    </location>
</feature>
<evidence type="ECO:0000313" key="18">
    <source>
        <dbReference type="Proteomes" id="UP001214521"/>
    </source>
</evidence>
<feature type="transmembrane region" description="Helical" evidence="12">
    <location>
        <begin position="82"/>
        <end position="104"/>
    </location>
</feature>
<keyword evidence="6 12" id="KW-0812">Transmembrane</keyword>
<feature type="transmembrane region" description="Helical" evidence="12">
    <location>
        <begin position="295"/>
        <end position="320"/>
    </location>
</feature>
<comment type="subcellular location">
    <subcellularLocation>
        <location evidence="1">Cell membrane</location>
        <topology evidence="1">Multi-pass membrane protein</topology>
    </subcellularLocation>
</comment>
<evidence type="ECO:0000256" key="1">
    <source>
        <dbReference type="ARBA" id="ARBA00004651"/>
    </source>
</evidence>
<evidence type="ECO:0000313" key="14">
    <source>
        <dbReference type="EMBL" id="EKT4440845.1"/>
    </source>
</evidence>
<keyword evidence="5" id="KW-0349">Heme</keyword>
<protein>
    <submittedName>
        <fullName evidence="14">Cytochrome d ubiquinol oxidase subunit II</fullName>
    </submittedName>
</protein>
<evidence type="ECO:0000313" key="17">
    <source>
        <dbReference type="Proteomes" id="UP000596095"/>
    </source>
</evidence>
<dbReference type="EMBL" id="CP025298">
    <property type="protein sequence ID" value="AUI08332.1"/>
    <property type="molecule type" value="Genomic_DNA"/>
</dbReference>
<dbReference type="OrthoDB" id="9776710at2"/>
<evidence type="ECO:0000256" key="2">
    <source>
        <dbReference type="ARBA" id="ARBA00007543"/>
    </source>
</evidence>
<keyword evidence="3" id="KW-0813">Transport</keyword>
<evidence type="ECO:0000256" key="6">
    <source>
        <dbReference type="ARBA" id="ARBA00022692"/>
    </source>
</evidence>
<keyword evidence="7" id="KW-0479">Metal-binding</keyword>
<evidence type="ECO:0000256" key="12">
    <source>
        <dbReference type="SAM" id="Phobius"/>
    </source>
</evidence>
<evidence type="ECO:0000313" key="13">
    <source>
        <dbReference type="EMBL" id="AUI08332.1"/>
    </source>
</evidence>
<dbReference type="PANTHER" id="PTHR43141">
    <property type="entry name" value="CYTOCHROME BD2 SUBUNIT II"/>
    <property type="match status" value="1"/>
</dbReference>
<dbReference type="GO" id="GO:0046872">
    <property type="term" value="F:metal ion binding"/>
    <property type="evidence" value="ECO:0007669"/>
    <property type="project" value="UniProtKB-KW"/>
</dbReference>
<keyword evidence="8" id="KW-0249">Electron transport</keyword>
<dbReference type="Proteomes" id="UP000596095">
    <property type="component" value="Chromosome"/>
</dbReference>
<dbReference type="GO" id="GO:0019646">
    <property type="term" value="P:aerobic electron transport chain"/>
    <property type="evidence" value="ECO:0007669"/>
    <property type="project" value="TreeGrafter"/>
</dbReference>
<reference evidence="14" key="3">
    <citation type="submission" date="2022-07" db="EMBL/GenBank/DDBJ databases">
        <authorList>
            <consortium name="Clinical and Environmental Microbiology Branch: Whole genome sequencing antimicrobial resistance pathogens in the healthcare setting"/>
        </authorList>
    </citation>
    <scope>NUCLEOTIDE SEQUENCE</scope>
    <source>
        <strain evidence="14">Stenotrophomonas_maltophilia_2021CK-00905</strain>
    </source>
</reference>
<evidence type="ECO:0000256" key="8">
    <source>
        <dbReference type="ARBA" id="ARBA00022982"/>
    </source>
</evidence>
<organism evidence="14 18">
    <name type="scientific">Stenotrophomonas maltophilia</name>
    <name type="common">Pseudomonas maltophilia</name>
    <name type="synonym">Xanthomonas maltophilia</name>
    <dbReference type="NCBI Taxonomy" id="40324"/>
    <lineage>
        <taxon>Bacteria</taxon>
        <taxon>Pseudomonadati</taxon>
        <taxon>Pseudomonadota</taxon>
        <taxon>Gammaproteobacteria</taxon>
        <taxon>Lysobacterales</taxon>
        <taxon>Lysobacteraceae</taxon>
        <taxon>Stenotrophomonas</taxon>
        <taxon>Stenotrophomonas maltophilia group</taxon>
    </lineage>
</organism>
<dbReference type="RefSeq" id="WP_014037846.1">
    <property type="nucleotide sequence ID" value="NZ_CP015612.1"/>
</dbReference>
<dbReference type="PANTHER" id="PTHR43141:SF5">
    <property type="entry name" value="CYTOCHROME BD-I UBIQUINOL OXIDASE SUBUNIT 2"/>
    <property type="match status" value="1"/>
</dbReference>
<feature type="transmembrane region" description="Helical" evidence="12">
    <location>
        <begin position="125"/>
        <end position="147"/>
    </location>
</feature>
<sequence length="383" mass="41197">MDFILLDYTTLRVIWWLLLGILLIGFAVMDGFDLGVGTLLPFVARNDAERRLVINTIGPVWEGNQVWLVLGGGAIFAAWPPLYAVSFSGFYLAMFVILFALILRPVGFKFRSKMPSERWRNTWDWALFIGGFIPALIMGVAVGNVVLGVPFHFDDSMRIFYTGSFFGLLMPFALLAGLLSVSMLVAHGAAMLVLKTDGPVAERAARFGSIAAIIAFVLFAVGGAWVAFGLPGYQITSQVVTDGATNPLLKTAELGAAGGWMRNYSTMPATILAPLLGLAGLLASAVLLRARRGGLAFIASGAAIAGIILTVGFAIFPFLLPSSSQPTSSLTVWDASSSHLTLWIMLLATAVFLPIIIGYTTWVYRVLKGKTTTEEMGNNPNAY</sequence>
<proteinExistence type="inferred from homology"/>
<dbReference type="NCBIfam" id="TIGR00203">
    <property type="entry name" value="cydB"/>
    <property type="match status" value="1"/>
</dbReference>
<evidence type="ECO:0000256" key="7">
    <source>
        <dbReference type="ARBA" id="ARBA00022723"/>
    </source>
</evidence>
<evidence type="ECO:0000256" key="9">
    <source>
        <dbReference type="ARBA" id="ARBA00022989"/>
    </source>
</evidence>
<feature type="transmembrane region" description="Helical" evidence="12">
    <location>
        <begin position="207"/>
        <end position="228"/>
    </location>
</feature>
<evidence type="ECO:0000256" key="4">
    <source>
        <dbReference type="ARBA" id="ARBA00022475"/>
    </source>
</evidence>
<evidence type="ECO:0000256" key="3">
    <source>
        <dbReference type="ARBA" id="ARBA00022448"/>
    </source>
</evidence>
<dbReference type="GO" id="GO:0016682">
    <property type="term" value="F:oxidoreductase activity, acting on diphenols and related substances as donors, oxygen as acceptor"/>
    <property type="evidence" value="ECO:0007669"/>
    <property type="project" value="TreeGrafter"/>
</dbReference>
<feature type="transmembrane region" description="Helical" evidence="12">
    <location>
        <begin position="269"/>
        <end position="288"/>
    </location>
</feature>
<accession>A0A0J8Q3Z7</accession>
<evidence type="ECO:0000256" key="11">
    <source>
        <dbReference type="ARBA" id="ARBA00023136"/>
    </source>
</evidence>
<evidence type="ECO:0000256" key="10">
    <source>
        <dbReference type="ARBA" id="ARBA00023004"/>
    </source>
</evidence>
<dbReference type="PIRSF" id="PIRSF000267">
    <property type="entry name" value="Cyt_oxidse_sub2"/>
    <property type="match status" value="1"/>
</dbReference>
<keyword evidence="4" id="KW-1003">Cell membrane</keyword>
<feature type="transmembrane region" description="Helical" evidence="12">
    <location>
        <begin position="13"/>
        <end position="40"/>
    </location>
</feature>
<dbReference type="EMBL" id="CP067993">
    <property type="protein sequence ID" value="QQQ41136.1"/>
    <property type="molecule type" value="Genomic_DNA"/>
</dbReference>
<dbReference type="EMBL" id="ABLOMU010000011">
    <property type="protein sequence ID" value="EKT4440845.1"/>
    <property type="molecule type" value="Genomic_DNA"/>
</dbReference>
<gene>
    <name evidence="14" type="primary">cydB</name>
    <name evidence="15" type="ORF">JJL50_14350</name>
    <name evidence="14" type="ORF">QEK83_001489</name>
    <name evidence="13" type="ORF">SmaCSM2_14540</name>
</gene>
<reference evidence="13 16" key="1">
    <citation type="submission" date="2017-12" db="EMBL/GenBank/DDBJ databases">
        <title>Complete Genome Sequence of Stenotrophomonas maltophilia CSM2.</title>
        <authorList>
            <person name="Castro-Jaimes S."/>
            <person name="Lopez-Leal G."/>
            <person name="Barberena Jonas C."/>
            <person name="Bustos P."/>
            <person name="Perez-Oseguera A."/>
            <person name="Cevallos M.A."/>
        </authorList>
    </citation>
    <scope>NUCLEOTIDE SEQUENCE [LARGE SCALE GENOMIC DNA]</scope>
    <source>
        <strain evidence="13 16">CSM2</strain>
    </source>
</reference>
<dbReference type="AlphaFoldDB" id="A0A0J8Q3Z7"/>
<dbReference type="Proteomes" id="UP001214521">
    <property type="component" value="Unassembled WGS sequence"/>
</dbReference>
<dbReference type="GO" id="GO:0005886">
    <property type="term" value="C:plasma membrane"/>
    <property type="evidence" value="ECO:0007669"/>
    <property type="project" value="UniProtKB-SubCell"/>
</dbReference>
<evidence type="ECO:0000313" key="16">
    <source>
        <dbReference type="Proteomes" id="UP000234414"/>
    </source>
</evidence>
<feature type="transmembrane region" description="Helical" evidence="12">
    <location>
        <begin position="159"/>
        <end position="186"/>
    </location>
</feature>
<evidence type="ECO:0000313" key="15">
    <source>
        <dbReference type="EMBL" id="QQQ41136.1"/>
    </source>
</evidence>
<keyword evidence="10" id="KW-0408">Iron</keyword>
<comment type="similarity">
    <text evidence="2">Belongs to the cytochrome ubiquinol oxidase subunit 2 family.</text>
</comment>
<keyword evidence="11 12" id="KW-0472">Membrane</keyword>
<keyword evidence="9 12" id="KW-1133">Transmembrane helix</keyword>
<evidence type="ECO:0000256" key="5">
    <source>
        <dbReference type="ARBA" id="ARBA00022617"/>
    </source>
</evidence>
<dbReference type="GO" id="GO:0070069">
    <property type="term" value="C:cytochrome complex"/>
    <property type="evidence" value="ECO:0007669"/>
    <property type="project" value="TreeGrafter"/>
</dbReference>
<reference evidence="15 17" key="2">
    <citation type="submission" date="2021-01" db="EMBL/GenBank/DDBJ databases">
        <title>Genome Characterization of a novel Stenotrophomonas isolate with high keratinase activity.</title>
        <authorList>
            <person name="Cao Z.-J."/>
        </authorList>
    </citation>
    <scope>NUCLEOTIDE SEQUENCE [LARGE SCALE GENOMIC DNA]</scope>
    <source>
        <strain evidence="15 17">DHHJ</strain>
    </source>
</reference>
<dbReference type="GO" id="GO:0009055">
    <property type="term" value="F:electron transfer activity"/>
    <property type="evidence" value="ECO:0007669"/>
    <property type="project" value="TreeGrafter"/>
</dbReference>